<name>A0A2K3KC70_TRIPR</name>
<reference evidence="1 2" key="2">
    <citation type="journal article" date="2017" name="Front. Plant Sci.">
        <title>Gene Classification and Mining of Molecular Markers Useful in Red Clover (Trifolium pratense) Breeding.</title>
        <authorList>
            <person name="Istvanek J."/>
            <person name="Dluhosova J."/>
            <person name="Dluhos P."/>
            <person name="Patkova L."/>
            <person name="Nedelnik J."/>
            <person name="Repkova J."/>
        </authorList>
    </citation>
    <scope>NUCLEOTIDE SEQUENCE [LARGE SCALE GENOMIC DNA]</scope>
    <source>
        <strain evidence="2">cv. Tatra</strain>
        <tissue evidence="1">Young leaves</tissue>
    </source>
</reference>
<protein>
    <submittedName>
        <fullName evidence="1">Uncharacterized protein</fullName>
    </submittedName>
</protein>
<accession>A0A2K3KC70</accession>
<dbReference type="AlphaFoldDB" id="A0A2K3KC70"/>
<comment type="caution">
    <text evidence="1">The sequence shown here is derived from an EMBL/GenBank/DDBJ whole genome shotgun (WGS) entry which is preliminary data.</text>
</comment>
<gene>
    <name evidence="1" type="ORF">L195_g053736</name>
</gene>
<evidence type="ECO:0000313" key="2">
    <source>
        <dbReference type="Proteomes" id="UP000236291"/>
    </source>
</evidence>
<proteinExistence type="predicted"/>
<sequence>MLGFEDANMIEAMDLKLEIKFNQDHMFKNVIYEFDPPSMVAAHVSQFCPRSYMRLIVEHYLRVLLLYLYMSVDK</sequence>
<organism evidence="1 2">
    <name type="scientific">Trifolium pratense</name>
    <name type="common">Red clover</name>
    <dbReference type="NCBI Taxonomy" id="57577"/>
    <lineage>
        <taxon>Eukaryota</taxon>
        <taxon>Viridiplantae</taxon>
        <taxon>Streptophyta</taxon>
        <taxon>Embryophyta</taxon>
        <taxon>Tracheophyta</taxon>
        <taxon>Spermatophyta</taxon>
        <taxon>Magnoliopsida</taxon>
        <taxon>eudicotyledons</taxon>
        <taxon>Gunneridae</taxon>
        <taxon>Pentapetalae</taxon>
        <taxon>rosids</taxon>
        <taxon>fabids</taxon>
        <taxon>Fabales</taxon>
        <taxon>Fabaceae</taxon>
        <taxon>Papilionoideae</taxon>
        <taxon>50 kb inversion clade</taxon>
        <taxon>NPAAA clade</taxon>
        <taxon>Hologalegina</taxon>
        <taxon>IRL clade</taxon>
        <taxon>Trifolieae</taxon>
        <taxon>Trifolium</taxon>
    </lineage>
</organism>
<evidence type="ECO:0000313" key="1">
    <source>
        <dbReference type="EMBL" id="PNX63881.1"/>
    </source>
</evidence>
<dbReference type="EMBL" id="ASHM01091622">
    <property type="protein sequence ID" value="PNX63881.1"/>
    <property type="molecule type" value="Genomic_DNA"/>
</dbReference>
<reference evidence="1 2" key="1">
    <citation type="journal article" date="2014" name="Am. J. Bot.">
        <title>Genome assembly and annotation for red clover (Trifolium pratense; Fabaceae).</title>
        <authorList>
            <person name="Istvanek J."/>
            <person name="Jaros M."/>
            <person name="Krenek A."/>
            <person name="Repkova J."/>
        </authorList>
    </citation>
    <scope>NUCLEOTIDE SEQUENCE [LARGE SCALE GENOMIC DNA]</scope>
    <source>
        <strain evidence="2">cv. Tatra</strain>
        <tissue evidence="1">Young leaves</tissue>
    </source>
</reference>
<dbReference type="Proteomes" id="UP000236291">
    <property type="component" value="Unassembled WGS sequence"/>
</dbReference>